<dbReference type="InterPro" id="IPR016082">
    <property type="entry name" value="Ribosomal_uL30_ferredoxin-like"/>
</dbReference>
<organism evidence="5">
    <name type="scientific">hydrocarbon metagenome</name>
    <dbReference type="NCBI Taxonomy" id="938273"/>
    <lineage>
        <taxon>unclassified sequences</taxon>
        <taxon>metagenomes</taxon>
        <taxon>ecological metagenomes</taxon>
    </lineage>
</organism>
<accession>A0A0W8FPB6</accession>
<evidence type="ECO:0000256" key="3">
    <source>
        <dbReference type="ARBA" id="ARBA00023274"/>
    </source>
</evidence>
<dbReference type="AlphaFoldDB" id="A0A0W8FPB6"/>
<feature type="domain" description="Large ribosomal subunit protein uL30-like ferredoxin-like fold" evidence="4">
    <location>
        <begin position="5"/>
        <end position="55"/>
    </location>
</feature>
<reference evidence="5" key="1">
    <citation type="journal article" date="2015" name="Proc. Natl. Acad. Sci. U.S.A.">
        <title>Networks of energetic and metabolic interactions define dynamics in microbial communities.</title>
        <authorList>
            <person name="Embree M."/>
            <person name="Liu J.K."/>
            <person name="Al-Bassam M.M."/>
            <person name="Zengler K."/>
        </authorList>
    </citation>
    <scope>NUCLEOTIDE SEQUENCE</scope>
</reference>
<dbReference type="Pfam" id="PF00327">
    <property type="entry name" value="Ribosomal_L30"/>
    <property type="match status" value="1"/>
</dbReference>
<comment type="caution">
    <text evidence="5">The sequence shown here is derived from an EMBL/GenBank/DDBJ whole genome shotgun (WGS) entry which is preliminary data.</text>
</comment>
<dbReference type="PIRSF" id="PIRSF002211">
    <property type="entry name" value="Ribosomal_L30_bac-type"/>
    <property type="match status" value="1"/>
</dbReference>
<dbReference type="GO" id="GO:0006412">
    <property type="term" value="P:translation"/>
    <property type="evidence" value="ECO:0007669"/>
    <property type="project" value="InterPro"/>
</dbReference>
<dbReference type="NCBIfam" id="TIGR01308">
    <property type="entry name" value="rpmD_bact"/>
    <property type="match status" value="1"/>
</dbReference>
<protein>
    <submittedName>
        <fullName evidence="5">Lsu ribosomal protein l30p (L7e)</fullName>
    </submittedName>
</protein>
<keyword evidence="2 5" id="KW-0689">Ribosomal protein</keyword>
<dbReference type="PANTHER" id="PTHR15892">
    <property type="entry name" value="MITOCHONDRIAL RIBOSOMAL PROTEIN L30"/>
    <property type="match status" value="1"/>
</dbReference>
<evidence type="ECO:0000259" key="4">
    <source>
        <dbReference type="Pfam" id="PF00327"/>
    </source>
</evidence>
<proteinExistence type="inferred from homology"/>
<dbReference type="InterPro" id="IPR005996">
    <property type="entry name" value="Ribosomal_uL30_bac-type"/>
</dbReference>
<comment type="similarity">
    <text evidence="1">Belongs to the universal ribosomal protein uL30 family.</text>
</comment>
<dbReference type="SUPFAM" id="SSF55129">
    <property type="entry name" value="Ribosomal protein L30p/L7e"/>
    <property type="match status" value="1"/>
</dbReference>
<name>A0A0W8FPB6_9ZZZZ</name>
<dbReference type="GO" id="GO:0003735">
    <property type="term" value="F:structural constituent of ribosome"/>
    <property type="evidence" value="ECO:0007669"/>
    <property type="project" value="InterPro"/>
</dbReference>
<dbReference type="PANTHER" id="PTHR15892:SF2">
    <property type="entry name" value="LARGE RIBOSOMAL SUBUNIT PROTEIN UL30M"/>
    <property type="match status" value="1"/>
</dbReference>
<dbReference type="CDD" id="cd01658">
    <property type="entry name" value="Ribosomal_L30"/>
    <property type="match status" value="1"/>
</dbReference>
<keyword evidence="3" id="KW-0687">Ribonucleoprotein</keyword>
<dbReference type="InterPro" id="IPR036919">
    <property type="entry name" value="Ribo_uL30_ferredoxin-like_sf"/>
</dbReference>
<evidence type="ECO:0000256" key="2">
    <source>
        <dbReference type="ARBA" id="ARBA00022980"/>
    </source>
</evidence>
<gene>
    <name evidence="5" type="ORF">ASZ90_007435</name>
</gene>
<sequence length="62" mass="7094">MAKMLKIKKIRSEIGRPEKQRKILKGMGLNKLNSTVTLVDTPQTRGMINKVIHLVSFEESEE</sequence>
<dbReference type="GO" id="GO:0022625">
    <property type="term" value="C:cytosolic large ribosomal subunit"/>
    <property type="evidence" value="ECO:0007669"/>
    <property type="project" value="TreeGrafter"/>
</dbReference>
<dbReference type="EMBL" id="LNQE01000941">
    <property type="protein sequence ID" value="KUG22743.1"/>
    <property type="molecule type" value="Genomic_DNA"/>
</dbReference>
<dbReference type="Gene3D" id="3.30.1390.20">
    <property type="entry name" value="Ribosomal protein L30, ferredoxin-like fold domain"/>
    <property type="match status" value="1"/>
</dbReference>
<dbReference type="HAMAP" id="MF_01371_B">
    <property type="entry name" value="Ribosomal_uL30_B"/>
    <property type="match status" value="1"/>
</dbReference>
<evidence type="ECO:0000256" key="1">
    <source>
        <dbReference type="ARBA" id="ARBA00007594"/>
    </source>
</evidence>
<evidence type="ECO:0000313" key="5">
    <source>
        <dbReference type="EMBL" id="KUG22743.1"/>
    </source>
</evidence>